<keyword evidence="3" id="KW-1185">Reference proteome</keyword>
<dbReference type="GeneID" id="54453558"/>
<reference evidence="2 4" key="1">
    <citation type="journal article" date="2020" name="Stud. Mycol.">
        <title>101 Dothideomycetes genomes: a test case for predicting lifestyles and emergence of pathogens.</title>
        <authorList>
            <person name="Haridas S."/>
            <person name="Albert R."/>
            <person name="Binder M."/>
            <person name="Bloem J."/>
            <person name="Labutti K."/>
            <person name="Salamov A."/>
            <person name="Andreopoulos B."/>
            <person name="Baker S."/>
            <person name="Barry K."/>
            <person name="Bills G."/>
            <person name="Bluhm B."/>
            <person name="Cannon C."/>
            <person name="Castanera R."/>
            <person name="Culley D."/>
            <person name="Daum C."/>
            <person name="Ezra D."/>
            <person name="Gonzalez J."/>
            <person name="Henrissat B."/>
            <person name="Kuo A."/>
            <person name="Liang C."/>
            <person name="Lipzen A."/>
            <person name="Lutzoni F."/>
            <person name="Magnuson J."/>
            <person name="Mondo S."/>
            <person name="Nolan M."/>
            <person name="Ohm R."/>
            <person name="Pangilinan J."/>
            <person name="Park H.-J."/>
            <person name="Ramirez L."/>
            <person name="Alfaro M."/>
            <person name="Sun H."/>
            <person name="Tritt A."/>
            <person name="Yoshinaga Y."/>
            <person name="Zwiers L.-H."/>
            <person name="Turgeon B."/>
            <person name="Goodwin S."/>
            <person name="Spatafora J."/>
            <person name="Crous P."/>
            <person name="Grigoriev I."/>
        </authorList>
    </citation>
    <scope>NUCLEOTIDE SEQUENCE</scope>
    <source>
        <strain evidence="2 4">CBS 304.34</strain>
    </source>
</reference>
<name>A0A6A6Z5Y1_9PEZI</name>
<organism evidence="2">
    <name type="scientific">Mytilinidion resinicola</name>
    <dbReference type="NCBI Taxonomy" id="574789"/>
    <lineage>
        <taxon>Eukaryota</taxon>
        <taxon>Fungi</taxon>
        <taxon>Dikarya</taxon>
        <taxon>Ascomycota</taxon>
        <taxon>Pezizomycotina</taxon>
        <taxon>Dothideomycetes</taxon>
        <taxon>Pleosporomycetidae</taxon>
        <taxon>Mytilinidiales</taxon>
        <taxon>Mytilinidiaceae</taxon>
        <taxon>Mytilinidion</taxon>
    </lineage>
</organism>
<evidence type="ECO:0000313" key="2">
    <source>
        <dbReference type="EMBL" id="KAF2816516.1"/>
    </source>
</evidence>
<gene>
    <name evidence="2 4" type="ORF">BDZ99DRAFT_138073</name>
</gene>
<accession>A0A6A6Z5Y1</accession>
<dbReference type="EMBL" id="MU003693">
    <property type="protein sequence ID" value="KAF2816516.1"/>
    <property type="molecule type" value="Genomic_DNA"/>
</dbReference>
<reference evidence="4" key="3">
    <citation type="submission" date="2025-04" db="UniProtKB">
        <authorList>
            <consortium name="RefSeq"/>
        </authorList>
    </citation>
    <scope>IDENTIFICATION</scope>
    <source>
        <strain evidence="4">CBS 304.34</strain>
    </source>
</reference>
<dbReference type="RefSeq" id="XP_033583480.1">
    <property type="nucleotide sequence ID" value="XM_033712665.1"/>
</dbReference>
<proteinExistence type="predicted"/>
<feature type="coiled-coil region" evidence="1">
    <location>
        <begin position="160"/>
        <end position="194"/>
    </location>
</feature>
<reference evidence="4" key="2">
    <citation type="submission" date="2020-04" db="EMBL/GenBank/DDBJ databases">
        <authorList>
            <consortium name="NCBI Genome Project"/>
        </authorList>
    </citation>
    <scope>NUCLEOTIDE SEQUENCE</scope>
    <source>
        <strain evidence="4">CBS 304.34</strain>
    </source>
</reference>
<dbReference type="AlphaFoldDB" id="A0A6A6Z5Y1"/>
<feature type="coiled-coil region" evidence="1">
    <location>
        <begin position="7"/>
        <end position="110"/>
    </location>
</feature>
<sequence>MSTDQQVRTLVDELRKVQQDKRALEKNLNKAEREIDDLNIQLDEAQERAIQAPCDPTTTEAYCNLASILRDRRAQCEELRIQLKQSQKREQELEQQLHQARQNVEHNENIIGYLNGQLSAATLERDQNARTAAALQYQLHNSRQQQGVQADHLGNLTNALNHANQDRARFASLAEQLQEQLRERQNTADNLKTNRDLTRYQSPDMTARSTSTITVEKFDGKLSKVKRTTKQNGQLSG</sequence>
<dbReference type="SUPFAM" id="SSF90250">
    <property type="entry name" value="Troponin coil-coiled subunits"/>
    <property type="match status" value="1"/>
</dbReference>
<protein>
    <submittedName>
        <fullName evidence="2 4">Uncharacterized protein</fullName>
    </submittedName>
</protein>
<evidence type="ECO:0000313" key="3">
    <source>
        <dbReference type="Proteomes" id="UP000504636"/>
    </source>
</evidence>
<evidence type="ECO:0000256" key="1">
    <source>
        <dbReference type="SAM" id="Coils"/>
    </source>
</evidence>
<dbReference type="Proteomes" id="UP000504636">
    <property type="component" value="Unplaced"/>
</dbReference>
<dbReference type="InterPro" id="IPR038077">
    <property type="entry name" value="Troponin_sf"/>
</dbReference>
<keyword evidence="1" id="KW-0175">Coiled coil</keyword>
<evidence type="ECO:0000313" key="4">
    <source>
        <dbReference type="RefSeq" id="XP_033583480.1"/>
    </source>
</evidence>